<dbReference type="Proteomes" id="UP001322277">
    <property type="component" value="Chromosome 3"/>
</dbReference>
<dbReference type="EMBL" id="CP137307">
    <property type="protein sequence ID" value="WQF80052.1"/>
    <property type="molecule type" value="Genomic_DNA"/>
</dbReference>
<dbReference type="AlphaFoldDB" id="A0AAX4I9K2"/>
<reference evidence="2" key="1">
    <citation type="journal article" date="2023" name="bioRxiv">
        <title>Complete genome of the Medicago anthracnose fungus, Colletotrichum destructivum, reveals a mini-chromosome-like region within a core chromosome.</title>
        <authorList>
            <person name="Lapalu N."/>
            <person name="Simon A."/>
            <person name="Lu A."/>
            <person name="Plaumann P.-L."/>
            <person name="Amselem J."/>
            <person name="Pigne S."/>
            <person name="Auger A."/>
            <person name="Koch C."/>
            <person name="Dallery J.-F."/>
            <person name="O'Connell R.J."/>
        </authorList>
    </citation>
    <scope>NUCLEOTIDE SEQUENCE [LARGE SCALE GENOMIC DNA]</scope>
    <source>
        <strain evidence="2">CBS 520.97</strain>
    </source>
</reference>
<accession>A0AAX4I9K2</accession>
<dbReference type="GeneID" id="87941569"/>
<protein>
    <submittedName>
        <fullName evidence="1">Uncharacterized protein</fullName>
    </submittedName>
</protein>
<name>A0AAX4I9K2_9PEZI</name>
<dbReference type="RefSeq" id="XP_062777276.1">
    <property type="nucleotide sequence ID" value="XM_062921225.1"/>
</dbReference>
<gene>
    <name evidence="1" type="ORF">CDEST_05066</name>
</gene>
<evidence type="ECO:0000313" key="1">
    <source>
        <dbReference type="EMBL" id="WQF80052.1"/>
    </source>
</evidence>
<proteinExistence type="predicted"/>
<organism evidence="1 2">
    <name type="scientific">Colletotrichum destructivum</name>
    <dbReference type="NCBI Taxonomy" id="34406"/>
    <lineage>
        <taxon>Eukaryota</taxon>
        <taxon>Fungi</taxon>
        <taxon>Dikarya</taxon>
        <taxon>Ascomycota</taxon>
        <taxon>Pezizomycotina</taxon>
        <taxon>Sordariomycetes</taxon>
        <taxon>Hypocreomycetidae</taxon>
        <taxon>Glomerellales</taxon>
        <taxon>Glomerellaceae</taxon>
        <taxon>Colletotrichum</taxon>
        <taxon>Colletotrichum destructivum species complex</taxon>
    </lineage>
</organism>
<keyword evidence="2" id="KW-1185">Reference proteome</keyword>
<dbReference type="KEGG" id="cdet:87941569"/>
<evidence type="ECO:0000313" key="2">
    <source>
        <dbReference type="Proteomes" id="UP001322277"/>
    </source>
</evidence>
<sequence>MVLFIDPEICCTRLKLNKGRRDKSKAFFALSQSSFSETRFFRPTHCIAQLIVFVPVLSHLASPLTRVPAYPSAYLKRWPARARTLAQPCICMGIHPTERGQCSNITYTKPFAHKFPQPKPPYRLQRLDFDIILFGLYLKYIHSNSTPHRPSSNKQILLLPSSLTHSVPSTYWNLVVAELPPWPTSIHKRRQSNVSPRKSLLRCLPLTL</sequence>